<organism evidence="1 2">
    <name type="scientific">Candidatus Venteria ishoeyi</name>
    <dbReference type="NCBI Taxonomy" id="1899563"/>
    <lineage>
        <taxon>Bacteria</taxon>
        <taxon>Pseudomonadati</taxon>
        <taxon>Pseudomonadota</taxon>
        <taxon>Gammaproteobacteria</taxon>
        <taxon>Thiotrichales</taxon>
        <taxon>Thiotrichaceae</taxon>
        <taxon>Venteria</taxon>
    </lineage>
</organism>
<evidence type="ECO:0000313" key="2">
    <source>
        <dbReference type="Proteomes" id="UP000236724"/>
    </source>
</evidence>
<name>A0A1H6F8J9_9GAMM</name>
<protein>
    <submittedName>
        <fullName evidence="1">Uncharacterized protein</fullName>
    </submittedName>
</protein>
<evidence type="ECO:0000313" key="1">
    <source>
        <dbReference type="EMBL" id="SEH05913.1"/>
    </source>
</evidence>
<gene>
    <name evidence="1" type="ORF">MBHS_01768</name>
</gene>
<dbReference type="OrthoDB" id="8780661at2"/>
<reference evidence="1 2" key="1">
    <citation type="submission" date="2016-10" db="EMBL/GenBank/DDBJ databases">
        <authorList>
            <person name="de Groot N.N."/>
        </authorList>
    </citation>
    <scope>NUCLEOTIDE SEQUENCE [LARGE SCALE GENOMIC DNA]</scope>
    <source>
        <strain evidence="1">MBHS1</strain>
    </source>
</reference>
<accession>A0A1H6F8J9</accession>
<keyword evidence="2" id="KW-1185">Reference proteome</keyword>
<dbReference type="AlphaFoldDB" id="A0A1H6F8J9"/>
<proteinExistence type="predicted"/>
<sequence length="103" mass="11768">MSFINDCLSGIVLMDEIDEYIKKWSNGTEGVDQELHEYLGMTWKEYSIWGTKPSILSVILRSRNAGISLDEELNAERHALAARAENADEAEEIKLWLKRIGKI</sequence>
<dbReference type="EMBL" id="FMSV02000406">
    <property type="protein sequence ID" value="SEH05913.1"/>
    <property type="molecule type" value="Genomic_DNA"/>
</dbReference>
<dbReference type="Proteomes" id="UP000236724">
    <property type="component" value="Unassembled WGS sequence"/>
</dbReference>